<dbReference type="EMBL" id="CM042886">
    <property type="protein sequence ID" value="KAI4340626.1"/>
    <property type="molecule type" value="Genomic_DNA"/>
</dbReference>
<comment type="caution">
    <text evidence="1">The sequence shown here is derived from an EMBL/GenBank/DDBJ whole genome shotgun (WGS) entry which is preliminary data.</text>
</comment>
<evidence type="ECO:0000313" key="1">
    <source>
        <dbReference type="EMBL" id="KAI4340626.1"/>
    </source>
</evidence>
<keyword evidence="2" id="KW-1185">Reference proteome</keyword>
<evidence type="ECO:0000313" key="2">
    <source>
        <dbReference type="Proteomes" id="UP001057402"/>
    </source>
</evidence>
<accession>A0ACB9NWZ5</accession>
<organism evidence="1 2">
    <name type="scientific">Melastoma candidum</name>
    <dbReference type="NCBI Taxonomy" id="119954"/>
    <lineage>
        <taxon>Eukaryota</taxon>
        <taxon>Viridiplantae</taxon>
        <taxon>Streptophyta</taxon>
        <taxon>Embryophyta</taxon>
        <taxon>Tracheophyta</taxon>
        <taxon>Spermatophyta</taxon>
        <taxon>Magnoliopsida</taxon>
        <taxon>eudicotyledons</taxon>
        <taxon>Gunneridae</taxon>
        <taxon>Pentapetalae</taxon>
        <taxon>rosids</taxon>
        <taxon>malvids</taxon>
        <taxon>Myrtales</taxon>
        <taxon>Melastomataceae</taxon>
        <taxon>Melastomatoideae</taxon>
        <taxon>Melastomateae</taxon>
        <taxon>Melastoma</taxon>
    </lineage>
</organism>
<name>A0ACB9NWZ5_9MYRT</name>
<protein>
    <submittedName>
        <fullName evidence="1">Uncharacterized protein</fullName>
    </submittedName>
</protein>
<dbReference type="Proteomes" id="UP001057402">
    <property type="component" value="Chromosome 7"/>
</dbReference>
<gene>
    <name evidence="1" type="ORF">MLD38_025441</name>
</gene>
<sequence length="238" mass="26829">MSEQLERFFHGRHTQHQQPISPASIALLSGPPFCGKTSLLFQFAYNVAASMGETRIPSVVFISRRLRLEANPPCLSGGIDPSSDAFRRIQIKYVDDDEGLRKYFAAFHLLKTVPASVIVDDFGELFDERSCQQKYANHRGRDMAMVRTLALCHNAIVHANKTSPCELLLADMQHGDSPRLLYIYKRWVSSILTIRGDGYGSFLLRSEVRANSGRRIAAKYSIALHFLLLDEITDDPLE</sequence>
<proteinExistence type="predicted"/>
<reference evidence="2" key="1">
    <citation type="journal article" date="2023" name="Front. Plant Sci.">
        <title>Chromosomal-level genome assembly of Melastoma candidum provides insights into trichome evolution.</title>
        <authorList>
            <person name="Zhong Y."/>
            <person name="Wu W."/>
            <person name="Sun C."/>
            <person name="Zou P."/>
            <person name="Liu Y."/>
            <person name="Dai S."/>
            <person name="Zhou R."/>
        </authorList>
    </citation>
    <scope>NUCLEOTIDE SEQUENCE [LARGE SCALE GENOMIC DNA]</scope>
</reference>